<dbReference type="InterPro" id="IPR044666">
    <property type="entry name" value="Cyclophilin_A-like"/>
</dbReference>
<dbReference type="Pfam" id="PF00160">
    <property type="entry name" value="Pro_isomerase"/>
    <property type="match status" value="1"/>
</dbReference>
<name>A0A376LKE9_ECOLX</name>
<proteinExistence type="inferred from homology"/>
<dbReference type="PROSITE" id="PS00170">
    <property type="entry name" value="CSA_PPIASE_1"/>
    <property type="match status" value="1"/>
</dbReference>
<evidence type="ECO:0000259" key="5">
    <source>
        <dbReference type="PROSITE" id="PS50072"/>
    </source>
</evidence>
<keyword evidence="4 6" id="KW-0413">Isomerase</keyword>
<dbReference type="Proteomes" id="UP000254877">
    <property type="component" value="Unassembled WGS sequence"/>
</dbReference>
<dbReference type="GO" id="GO:0003755">
    <property type="term" value="F:peptidyl-prolyl cis-trans isomerase activity"/>
    <property type="evidence" value="ECO:0007669"/>
    <property type="project" value="UniProtKB-KW"/>
</dbReference>
<evidence type="ECO:0000256" key="4">
    <source>
        <dbReference type="ARBA" id="ARBA00023235"/>
    </source>
</evidence>
<dbReference type="InterPro" id="IPR020892">
    <property type="entry name" value="Cyclophilin-type_PPIase_CS"/>
</dbReference>
<dbReference type="Gene3D" id="2.40.100.10">
    <property type="entry name" value="Cyclophilin-like"/>
    <property type="match status" value="1"/>
</dbReference>
<dbReference type="GO" id="GO:0006457">
    <property type="term" value="P:protein folding"/>
    <property type="evidence" value="ECO:0007669"/>
    <property type="project" value="InterPro"/>
</dbReference>
<evidence type="ECO:0000313" key="6">
    <source>
        <dbReference type="EMBL" id="STF44420.1"/>
    </source>
</evidence>
<keyword evidence="3" id="KW-0697">Rotamase</keyword>
<organism evidence="6 7">
    <name type="scientific">Escherichia coli</name>
    <dbReference type="NCBI Taxonomy" id="562"/>
    <lineage>
        <taxon>Bacteria</taxon>
        <taxon>Pseudomonadati</taxon>
        <taxon>Pseudomonadota</taxon>
        <taxon>Gammaproteobacteria</taxon>
        <taxon>Enterobacterales</taxon>
        <taxon>Enterobacteriaceae</taxon>
        <taxon>Escherichia</taxon>
    </lineage>
</organism>
<reference evidence="6 7" key="1">
    <citation type="submission" date="2018-06" db="EMBL/GenBank/DDBJ databases">
        <authorList>
            <consortium name="Pathogen Informatics"/>
            <person name="Doyle S."/>
        </authorList>
    </citation>
    <scope>NUCLEOTIDE SEQUENCE [LARGE SCALE GENOMIC DNA]</scope>
    <source>
        <strain evidence="6 7">NCTC7928</strain>
    </source>
</reference>
<dbReference type="PANTHER" id="PTHR45625:SF4">
    <property type="entry name" value="PEPTIDYLPROLYL ISOMERASE DOMAIN AND WD REPEAT-CONTAINING PROTEIN 1"/>
    <property type="match status" value="1"/>
</dbReference>
<dbReference type="AlphaFoldDB" id="A0A376LKE9"/>
<dbReference type="InterPro" id="IPR002130">
    <property type="entry name" value="Cyclophilin-type_PPIase_dom"/>
</dbReference>
<gene>
    <name evidence="6" type="primary">ppiB_2</name>
    <name evidence="6" type="ORF">NCTC7928_05149</name>
</gene>
<comment type="similarity">
    <text evidence="1">Belongs to the cyclophilin-type PPIase family.</text>
</comment>
<evidence type="ECO:0000256" key="2">
    <source>
        <dbReference type="ARBA" id="ARBA00013194"/>
    </source>
</evidence>
<dbReference type="SUPFAM" id="SSF50891">
    <property type="entry name" value="Cyclophilin-like"/>
    <property type="match status" value="1"/>
</dbReference>
<evidence type="ECO:0000256" key="3">
    <source>
        <dbReference type="ARBA" id="ARBA00023110"/>
    </source>
</evidence>
<feature type="domain" description="PPIase cyclophilin-type" evidence="5">
    <location>
        <begin position="25"/>
        <end position="61"/>
    </location>
</feature>
<evidence type="ECO:0000313" key="7">
    <source>
        <dbReference type="Proteomes" id="UP000254877"/>
    </source>
</evidence>
<dbReference type="EMBL" id="UGAB01000002">
    <property type="protein sequence ID" value="STF44420.1"/>
    <property type="molecule type" value="Genomic_DNA"/>
</dbReference>
<evidence type="ECO:0000256" key="1">
    <source>
        <dbReference type="ARBA" id="ARBA00007365"/>
    </source>
</evidence>
<protein>
    <recommendedName>
        <fullName evidence="2">peptidylprolyl isomerase</fullName>
        <ecNumber evidence="2">5.2.1.8</ecNumber>
    </recommendedName>
</protein>
<dbReference type="PANTHER" id="PTHR45625">
    <property type="entry name" value="PEPTIDYL-PROLYL CIS-TRANS ISOMERASE-RELATED"/>
    <property type="match status" value="1"/>
</dbReference>
<sequence length="61" mass="7044">MQKWLLSTPITAILSSKLLTIKHLKQLKNFLDYCREGFYNNTIFHRVINGFMIQGGGFEPA</sequence>
<dbReference type="EC" id="5.2.1.8" evidence="2"/>
<dbReference type="PROSITE" id="PS50072">
    <property type="entry name" value="CSA_PPIASE_2"/>
    <property type="match status" value="1"/>
</dbReference>
<accession>A0A376LKE9</accession>
<dbReference type="InterPro" id="IPR029000">
    <property type="entry name" value="Cyclophilin-like_dom_sf"/>
</dbReference>